<evidence type="ECO:0000256" key="7">
    <source>
        <dbReference type="SAM" id="MobiDB-lite"/>
    </source>
</evidence>
<evidence type="ECO:0000256" key="4">
    <source>
        <dbReference type="ARBA" id="ARBA00022927"/>
    </source>
</evidence>
<evidence type="ECO:0000256" key="3">
    <source>
        <dbReference type="ARBA" id="ARBA00022448"/>
    </source>
</evidence>
<dbReference type="PIRSF" id="PIRSF009375">
    <property type="entry name" value="Retromer_Vps35"/>
    <property type="match status" value="1"/>
</dbReference>
<evidence type="ECO:0000313" key="9">
    <source>
        <dbReference type="Proteomes" id="UP001497525"/>
    </source>
</evidence>
<comment type="similarity">
    <text evidence="2 6">Belongs to the VPS35 family.</text>
</comment>
<gene>
    <name evidence="8" type="ORF">CDAUBV1_LOCUS7819</name>
</gene>
<protein>
    <recommendedName>
        <fullName evidence="6">Vacuolar protein sorting-associated protein 35</fullName>
    </recommendedName>
</protein>
<feature type="region of interest" description="Disordered" evidence="7">
    <location>
        <begin position="363"/>
        <end position="404"/>
    </location>
</feature>
<evidence type="ECO:0000313" key="8">
    <source>
        <dbReference type="EMBL" id="CAL5134440.1"/>
    </source>
</evidence>
<dbReference type="Pfam" id="PF03635">
    <property type="entry name" value="Vps35"/>
    <property type="match status" value="1"/>
</dbReference>
<dbReference type="PANTHER" id="PTHR11099:SF0">
    <property type="entry name" value="VACUOLAR PROTEIN SORTING-ASSOCIATED PROTEIN 35"/>
    <property type="match status" value="1"/>
</dbReference>
<dbReference type="Proteomes" id="UP001497525">
    <property type="component" value="Unassembled WGS sequence"/>
</dbReference>
<sequence length="1011" mass="112515">MQAVDQERLLDEAITSVKQCAFQMERCLDKRNLVDAIQHASDMLREMRTSALSPKSYYELYIAVTEKLRILESYLIEEHNCGRKELYLYETVQYIGSIVPRLYLLITIGVYHIKCSELSRREIMRDLVEMCSGVQHPIRGLFLRSYLLHALRADLLPDVEDSLPHLTQEDGTADTPVSDGSHESPRDTKPDVPPNITAPSNPQGTITDSINFLLLNFAEMNKLWVRMQHQGHSRDLERREQERRELRLLVGTNLNRLSQLENITVLRYKTRVLPPILEQIINCRDVIAQDYLMDVIIQVFPDEFHLATLPLLLQTCAHLQPGVKPRQIICSLIERLSQYALAETASGRPLSIPIMYKIPVAAPPNEQSSSPGAPHACRSNGEEGPEQPNGSVDQEGEEKKISPDESVLSSFQNAVLFSIFFNEVNQLLDARISLSEEMVANEGHGNKNPESRQALINAIAANGLPLEDFPAIYIALVYLAMVLYPKNSEALVDACLNATADRLIHVGVTQVSPVSPLSRELLRLLHLPLGGTSQIGGSVNHIGVAGAIPSAPLGALGELRTVIGMDGFRRLVSLLDPKTTKCRLACNLFAGALEREERQRQLRRAIQEQKGSESAGDLPSYSSRLLNEADVDGLFDLIDGLLTPDSSAAEDPDEFAEAQSLVAGVMHLLGPEPRSEDPEMCQKLLVKAQQRLAQAGTAVIRFNFPVLVFEGLQLVETYAELGSNGMENWDANVQKVVEFIHRCITLLVAADAPELALRLFLKAALMIDKVPFNKRESMTYEFVSQALTLYEEGVSEARAQIDAISLITSTLCQMRCFGQENRNTLRTQCARAAAHLLRKHDQSRAVAAAAHLFWPVPVLARQNTEPSQMVSVKDRNEKPFTLSVSSEEISQEELDKLRDAKAVIACLDRAVRLAKDCMDSAVQAQLFIEVLNHAITFRLAGCSEVTDGKLNELISSIRNLLKELNQSPTLEQTVTHFSNTLQFMRNRKKEEENLSGESDQSCALFASVDLS</sequence>
<organism evidence="8 9">
    <name type="scientific">Calicophoron daubneyi</name>
    <name type="common">Rumen fluke</name>
    <name type="synonym">Paramphistomum daubneyi</name>
    <dbReference type="NCBI Taxonomy" id="300641"/>
    <lineage>
        <taxon>Eukaryota</taxon>
        <taxon>Metazoa</taxon>
        <taxon>Spiralia</taxon>
        <taxon>Lophotrochozoa</taxon>
        <taxon>Platyhelminthes</taxon>
        <taxon>Trematoda</taxon>
        <taxon>Digenea</taxon>
        <taxon>Plagiorchiida</taxon>
        <taxon>Pronocephalata</taxon>
        <taxon>Paramphistomoidea</taxon>
        <taxon>Paramphistomidae</taxon>
        <taxon>Calicophoron</taxon>
    </lineage>
</organism>
<dbReference type="InterPro" id="IPR042491">
    <property type="entry name" value="Vps35_C"/>
</dbReference>
<dbReference type="GO" id="GO:0006886">
    <property type="term" value="P:intracellular protein transport"/>
    <property type="evidence" value="ECO:0007669"/>
    <property type="project" value="TreeGrafter"/>
</dbReference>
<reference evidence="8" key="1">
    <citation type="submission" date="2024-06" db="EMBL/GenBank/DDBJ databases">
        <authorList>
            <person name="Liu X."/>
            <person name="Lenzi L."/>
            <person name="Haldenby T S."/>
            <person name="Uol C."/>
        </authorList>
    </citation>
    <scope>NUCLEOTIDE SEQUENCE</scope>
</reference>
<dbReference type="EMBL" id="CAXLJL010000201">
    <property type="protein sequence ID" value="CAL5134440.1"/>
    <property type="molecule type" value="Genomic_DNA"/>
</dbReference>
<evidence type="ECO:0000256" key="6">
    <source>
        <dbReference type="PIRNR" id="PIRNR009375"/>
    </source>
</evidence>
<comment type="function">
    <text evidence="6">Plays a role in vesicular protein sorting.</text>
</comment>
<accession>A0AAV2TCJ1</accession>
<feature type="region of interest" description="Disordered" evidence="7">
    <location>
        <begin position="163"/>
        <end position="204"/>
    </location>
</feature>
<dbReference type="AlphaFoldDB" id="A0AAV2TCJ1"/>
<evidence type="ECO:0000256" key="1">
    <source>
        <dbReference type="ARBA" id="ARBA00004170"/>
    </source>
</evidence>
<dbReference type="GO" id="GO:0030906">
    <property type="term" value="C:retromer, cargo-selective complex"/>
    <property type="evidence" value="ECO:0007669"/>
    <property type="project" value="InterPro"/>
</dbReference>
<dbReference type="PANTHER" id="PTHR11099">
    <property type="entry name" value="VACUOLAR SORTING PROTEIN 35"/>
    <property type="match status" value="1"/>
</dbReference>
<evidence type="ECO:0000256" key="2">
    <source>
        <dbReference type="ARBA" id="ARBA00006536"/>
    </source>
</evidence>
<keyword evidence="4 6" id="KW-0653">Protein transport</keyword>
<comment type="caution">
    <text evidence="8">The sequence shown here is derived from an EMBL/GenBank/DDBJ whole genome shotgun (WGS) entry which is preliminary data.</text>
</comment>
<dbReference type="Gene3D" id="1.25.40.660">
    <property type="entry name" value="Vacuolar protein sorting-associated protein 35, helical subcomplex Vps35-C"/>
    <property type="match status" value="1"/>
</dbReference>
<dbReference type="GO" id="GO:0005770">
    <property type="term" value="C:late endosome"/>
    <property type="evidence" value="ECO:0007669"/>
    <property type="project" value="TreeGrafter"/>
</dbReference>
<feature type="compositionally biased region" description="Basic and acidic residues" evidence="7">
    <location>
        <begin position="180"/>
        <end position="190"/>
    </location>
</feature>
<keyword evidence="3 6" id="KW-0813">Transport</keyword>
<evidence type="ECO:0000256" key="5">
    <source>
        <dbReference type="ARBA" id="ARBA00023136"/>
    </source>
</evidence>
<comment type="subcellular location">
    <subcellularLocation>
        <location evidence="1">Membrane</location>
        <topology evidence="1">Peripheral membrane protein</topology>
    </subcellularLocation>
</comment>
<name>A0AAV2TCJ1_CALDB</name>
<proteinExistence type="inferred from homology"/>
<keyword evidence="5" id="KW-0472">Membrane</keyword>
<dbReference type="GO" id="GO:0005829">
    <property type="term" value="C:cytosol"/>
    <property type="evidence" value="ECO:0007669"/>
    <property type="project" value="GOC"/>
</dbReference>
<dbReference type="GO" id="GO:0042147">
    <property type="term" value="P:retrograde transport, endosome to Golgi"/>
    <property type="evidence" value="ECO:0007669"/>
    <property type="project" value="InterPro"/>
</dbReference>
<dbReference type="InterPro" id="IPR005378">
    <property type="entry name" value="Vps35"/>
</dbReference>